<evidence type="ECO:0000313" key="1">
    <source>
        <dbReference type="EMBL" id="EEB26349.1"/>
    </source>
</evidence>
<dbReference type="Proteomes" id="UP000004849">
    <property type="component" value="Unassembled WGS sequence"/>
</dbReference>
<evidence type="ECO:0000313" key="2">
    <source>
        <dbReference type="Proteomes" id="UP000004849"/>
    </source>
</evidence>
<accession>B6VUX4</accession>
<reference evidence="1 2" key="2">
    <citation type="submission" date="2008-10" db="EMBL/GenBank/DDBJ databases">
        <authorList>
            <person name="Fulton L."/>
            <person name="Clifton S."/>
            <person name="Fulton B."/>
            <person name="Xu J."/>
            <person name="Minx P."/>
            <person name="Pepin K.H."/>
            <person name="Johnson M."/>
            <person name="Thiruvilangam P."/>
            <person name="Bhonagiri V."/>
            <person name="Nash W.E."/>
            <person name="Mardis E.R."/>
            <person name="Wilson R.K."/>
        </authorList>
    </citation>
    <scope>NUCLEOTIDE SEQUENCE [LARGE SCALE GENOMIC DNA]</scope>
    <source>
        <strain evidence="1 2">DSM 17855</strain>
    </source>
</reference>
<reference evidence="1 2" key="1">
    <citation type="submission" date="2008-10" db="EMBL/GenBank/DDBJ databases">
        <title>Draft genome sequence of Bacteroides dorei (DSM 17855).</title>
        <authorList>
            <person name="Sudarsanam P."/>
            <person name="Ley R."/>
            <person name="Guruge J."/>
            <person name="Turnbaugh P.J."/>
            <person name="Mahowald M."/>
            <person name="Liep D."/>
            <person name="Gordon J."/>
        </authorList>
    </citation>
    <scope>NUCLEOTIDE SEQUENCE [LARGE SCALE GENOMIC DNA]</scope>
    <source>
        <strain evidence="1 2">DSM 17855</strain>
    </source>
</reference>
<organism evidence="1 2">
    <name type="scientific">Phocaeicola dorei DSM 17855</name>
    <dbReference type="NCBI Taxonomy" id="483217"/>
    <lineage>
        <taxon>Bacteria</taxon>
        <taxon>Pseudomonadati</taxon>
        <taxon>Bacteroidota</taxon>
        <taxon>Bacteroidia</taxon>
        <taxon>Bacteroidales</taxon>
        <taxon>Bacteroidaceae</taxon>
        <taxon>Phocaeicola</taxon>
    </lineage>
</organism>
<dbReference type="AlphaFoldDB" id="B6VUX4"/>
<dbReference type="HOGENOM" id="CLU_3164575_0_0_10"/>
<name>B6VUX4_9BACT</name>
<gene>
    <name evidence="1" type="ORF">BACDOR_01083</name>
</gene>
<proteinExistence type="predicted"/>
<sequence length="47" mass="5445">MPYSQSFKLKNKLILKYPVKGGLLQSYLCPSISAPNIWHFLKTTKNF</sequence>
<protein>
    <submittedName>
        <fullName evidence="1">Uncharacterized protein</fullName>
    </submittedName>
</protein>
<dbReference type="EMBL" id="ABWZ01000018">
    <property type="protein sequence ID" value="EEB26349.1"/>
    <property type="molecule type" value="Genomic_DNA"/>
</dbReference>